<gene>
    <name evidence="1" type="ORF">IHE45_05G092700</name>
</gene>
<evidence type="ECO:0000313" key="2">
    <source>
        <dbReference type="Proteomes" id="UP000827976"/>
    </source>
</evidence>
<organism evidence="1 2">
    <name type="scientific">Dioscorea alata</name>
    <name type="common">Purple yam</name>
    <dbReference type="NCBI Taxonomy" id="55571"/>
    <lineage>
        <taxon>Eukaryota</taxon>
        <taxon>Viridiplantae</taxon>
        <taxon>Streptophyta</taxon>
        <taxon>Embryophyta</taxon>
        <taxon>Tracheophyta</taxon>
        <taxon>Spermatophyta</taxon>
        <taxon>Magnoliopsida</taxon>
        <taxon>Liliopsida</taxon>
        <taxon>Dioscoreales</taxon>
        <taxon>Dioscoreaceae</taxon>
        <taxon>Dioscorea</taxon>
    </lineage>
</organism>
<proteinExistence type="predicted"/>
<keyword evidence="2" id="KW-1185">Reference proteome</keyword>
<reference evidence="2" key="1">
    <citation type="journal article" date="2022" name="Nat. Commun.">
        <title>Chromosome evolution and the genetic basis of agronomically important traits in greater yam.</title>
        <authorList>
            <person name="Bredeson J.V."/>
            <person name="Lyons J.B."/>
            <person name="Oniyinde I.O."/>
            <person name="Okereke N.R."/>
            <person name="Kolade O."/>
            <person name="Nnabue I."/>
            <person name="Nwadili C.O."/>
            <person name="Hribova E."/>
            <person name="Parker M."/>
            <person name="Nwogha J."/>
            <person name="Shu S."/>
            <person name="Carlson J."/>
            <person name="Kariba R."/>
            <person name="Muthemba S."/>
            <person name="Knop K."/>
            <person name="Barton G.J."/>
            <person name="Sherwood A.V."/>
            <person name="Lopez-Montes A."/>
            <person name="Asiedu R."/>
            <person name="Jamnadass R."/>
            <person name="Muchugi A."/>
            <person name="Goodstein D."/>
            <person name="Egesi C.N."/>
            <person name="Featherston J."/>
            <person name="Asfaw A."/>
            <person name="Simpson G.G."/>
            <person name="Dolezel J."/>
            <person name="Hendre P.S."/>
            <person name="Van Deynze A."/>
            <person name="Kumar P.L."/>
            <person name="Obidiegwu J.E."/>
            <person name="Bhattacharjee R."/>
            <person name="Rokhsar D.S."/>
        </authorList>
    </citation>
    <scope>NUCLEOTIDE SEQUENCE [LARGE SCALE GENOMIC DNA]</scope>
    <source>
        <strain evidence="2">cv. TDa95/00328</strain>
    </source>
</reference>
<accession>A0ACB7W349</accession>
<protein>
    <submittedName>
        <fullName evidence="1">Expansin cellulose-binding-like domain-containing protein</fullName>
    </submittedName>
</protein>
<name>A0ACB7W349_DIOAL</name>
<evidence type="ECO:0000313" key="1">
    <source>
        <dbReference type="EMBL" id="KAH7681975.1"/>
    </source>
</evidence>
<sequence>MGNSSRWIKSLIGLKKQEKEDIEKVGIVSGGGSGWAKRRKWKKLWRSSSRGSSRRSASEVASDASSVDAFSAAAATVARAPHRDFVVVRQEWAAIRIQTAFRGFLARRALRALKGLVRLQALVRGRQVRKQAAVTLRCMQALVRVQARIRARRVRMSTEGQAVQQMLESRRTTMDIMKEAEEGWCDSQGTLDEIREKLQSRKEGAIKRERALAYSLSRQQCRQTSNGMSNTPMVSLKQHELDKSNSGWSWLERWMAAKPWENRLMEQQTQTDPSAMQFSKKCEDLHGFHSTPEPVSVRIKKNNVTTRISARPPPLLNSNRVRTRSGSTPSTEFHCDESSPSSSSICTSTPISGSTVLASERSEQSSSLRPNYMNLTESIKAKQKPGNNFRTTIIRQQSGEFQYHKKLNASTIDSKSSDGSDPSVTYSKVLNVMPRRDRKEVRSIDKENCYFDA</sequence>
<comment type="caution">
    <text evidence="1">The sequence shown here is derived from an EMBL/GenBank/DDBJ whole genome shotgun (WGS) entry which is preliminary data.</text>
</comment>
<dbReference type="EMBL" id="CM037015">
    <property type="protein sequence ID" value="KAH7681975.1"/>
    <property type="molecule type" value="Genomic_DNA"/>
</dbReference>
<dbReference type="Proteomes" id="UP000827976">
    <property type="component" value="Chromosome 5"/>
</dbReference>